<evidence type="ECO:0000259" key="5">
    <source>
        <dbReference type="PROSITE" id="PS50112"/>
    </source>
</evidence>
<organism evidence="7 8">
    <name type="scientific">Thiovibrio frasassiensis</name>
    <dbReference type="NCBI Taxonomy" id="2984131"/>
    <lineage>
        <taxon>Bacteria</taxon>
        <taxon>Pseudomonadati</taxon>
        <taxon>Thermodesulfobacteriota</taxon>
        <taxon>Desulfobulbia</taxon>
        <taxon>Desulfobulbales</taxon>
        <taxon>Thiovibrionaceae</taxon>
        <taxon>Thiovibrio</taxon>
    </lineage>
</organism>
<dbReference type="Pfam" id="PF00990">
    <property type="entry name" value="GGDEF"/>
    <property type="match status" value="1"/>
</dbReference>
<evidence type="ECO:0000313" key="7">
    <source>
        <dbReference type="EMBL" id="MDG4476307.1"/>
    </source>
</evidence>
<dbReference type="PROSITE" id="PS50887">
    <property type="entry name" value="GGDEF"/>
    <property type="match status" value="1"/>
</dbReference>
<dbReference type="NCBIfam" id="TIGR00229">
    <property type="entry name" value="sensory_box"/>
    <property type="match status" value="1"/>
</dbReference>
<keyword evidence="7" id="KW-0548">Nucleotidyltransferase</keyword>
<sequence>MSLKVLVVDNHPMILKLLANFLEKEGHEVMTASDGLAALSVLEVYTPDIVFVDLVMPNIGGDKLCRIIRSIPRFADLFIVILSAIAAEDDVDYQKIGANACIAKSSIKAIQKHVLDVIHHLANHSLSSLEPVANLEDVQYRTITRELLSSKNHFEAIINNMSEAVFELTPEGTIIFVNLAALHLCSLTEEKLLATNLVALFAEDDRQNISSLLAHPERLPQLLEDNPPTLFNGKHVSLHFLELRQDDQPTIILIAKDISERHEAEQVLLANETRFRELFNNMSSGVAVYEAKDLDASDFIFVDFNQAAERIEKIRKDQVIGRSLLEVFPGAREFGLLAVLQRVWQTGRPEHHPLSLYTDNRLRGWRENYLYKLPSGEVVAIFEDVTARKQAENNLAIESAMNGAVARISRMIISSDSLKDISSALLEELLVLTGSKHGIIDLVDTKTNKLLAMAFSQKIGELCAVQEENGTFVHSPHGLINWVLENKTSLLSNSPLTDYRVQGNSLGPESPACLLVVPALFNNELLGIIAVADNPRNYEKRNLDTVEQFASLFALAAQKQQAQDHIAHLAHHDPLTGLINRHLFPDRLAQAMILSQRHRKKIALLYVDLDKFKQINDAHGHLAGDAVLKEIAARLQGLLRDSDTVARMGGDEFVVILHDIGSKTAIKNVAKKIIDTIAEPILFHETHLMVMASVGISIYPDDDKQIDSLLQKADRAMYQAKKANTSGYIFYEG</sequence>
<dbReference type="InterPro" id="IPR000160">
    <property type="entry name" value="GGDEF_dom"/>
</dbReference>
<dbReference type="Pfam" id="PF13185">
    <property type="entry name" value="GAF_2"/>
    <property type="match status" value="1"/>
</dbReference>
<dbReference type="SMART" id="SM00448">
    <property type="entry name" value="REC"/>
    <property type="match status" value="1"/>
</dbReference>
<dbReference type="GO" id="GO:0006355">
    <property type="term" value="P:regulation of DNA-templated transcription"/>
    <property type="evidence" value="ECO:0007669"/>
    <property type="project" value="InterPro"/>
</dbReference>
<comment type="caution">
    <text evidence="7">The sequence shown here is derived from an EMBL/GenBank/DDBJ whole genome shotgun (WGS) entry which is preliminary data.</text>
</comment>
<feature type="modified residue" description="4-aspartylphosphate" evidence="3">
    <location>
        <position position="53"/>
    </location>
</feature>
<dbReference type="InterPro" id="IPR029016">
    <property type="entry name" value="GAF-like_dom_sf"/>
</dbReference>
<dbReference type="PROSITE" id="PS50110">
    <property type="entry name" value="RESPONSE_REGULATORY"/>
    <property type="match status" value="1"/>
</dbReference>
<reference evidence="7" key="1">
    <citation type="journal article" date="2022" name="bioRxiv">
        <title>Thiovibrio frasassiensisgen. nov., sp. nov., an autotrophic, elemental sulfur disproportionating bacterium isolated from sulfidic karst sediment, and proposal of Thiovibrionaceae fam. nov.</title>
        <authorList>
            <person name="Aronson H."/>
            <person name="Thomas C."/>
            <person name="Bhattacharyya M."/>
            <person name="Eckstein S."/>
            <person name="Jensen S."/>
            <person name="Barco R."/>
            <person name="Macalady J."/>
            <person name="Amend J."/>
        </authorList>
    </citation>
    <scope>NUCLEOTIDE SEQUENCE</scope>
    <source>
        <strain evidence="7">RS19-109</strain>
    </source>
</reference>
<dbReference type="RefSeq" id="WP_307633275.1">
    <property type="nucleotide sequence ID" value="NZ_JAPHEH010000001.1"/>
</dbReference>
<dbReference type="GO" id="GO:0016301">
    <property type="term" value="F:kinase activity"/>
    <property type="evidence" value="ECO:0007669"/>
    <property type="project" value="UniProtKB-KW"/>
</dbReference>
<dbReference type="Pfam" id="PF00072">
    <property type="entry name" value="Response_reg"/>
    <property type="match status" value="1"/>
</dbReference>
<dbReference type="Gene3D" id="3.30.450.40">
    <property type="match status" value="1"/>
</dbReference>
<dbReference type="GO" id="GO:0052621">
    <property type="term" value="F:diguanylate cyclase activity"/>
    <property type="evidence" value="ECO:0007669"/>
    <property type="project" value="UniProtKB-EC"/>
</dbReference>
<dbReference type="EC" id="2.7.7.65" evidence="7"/>
<dbReference type="InterPro" id="IPR029787">
    <property type="entry name" value="Nucleotide_cyclase"/>
</dbReference>
<keyword evidence="1 7" id="KW-0808">Transferase</keyword>
<evidence type="ECO:0000256" key="2">
    <source>
        <dbReference type="ARBA" id="ARBA00022777"/>
    </source>
</evidence>
<dbReference type="Proteomes" id="UP001154240">
    <property type="component" value="Unassembled WGS sequence"/>
</dbReference>
<dbReference type="CDD" id="cd01949">
    <property type="entry name" value="GGDEF"/>
    <property type="match status" value="1"/>
</dbReference>
<dbReference type="NCBIfam" id="TIGR00254">
    <property type="entry name" value="GGDEF"/>
    <property type="match status" value="1"/>
</dbReference>
<keyword evidence="8" id="KW-1185">Reference proteome</keyword>
<dbReference type="CDD" id="cd00130">
    <property type="entry name" value="PAS"/>
    <property type="match status" value="2"/>
</dbReference>
<dbReference type="EMBL" id="JAPHEH010000001">
    <property type="protein sequence ID" value="MDG4476307.1"/>
    <property type="molecule type" value="Genomic_DNA"/>
</dbReference>
<dbReference type="InterPro" id="IPR035965">
    <property type="entry name" value="PAS-like_dom_sf"/>
</dbReference>
<evidence type="ECO:0000313" key="8">
    <source>
        <dbReference type="Proteomes" id="UP001154240"/>
    </source>
</evidence>
<dbReference type="InterPro" id="IPR052155">
    <property type="entry name" value="Biofilm_reg_signaling"/>
</dbReference>
<protein>
    <submittedName>
        <fullName evidence="7">Diguanylate cyclase</fullName>
        <ecNumber evidence="7">2.7.7.65</ecNumber>
    </submittedName>
</protein>
<evidence type="ECO:0000259" key="6">
    <source>
        <dbReference type="PROSITE" id="PS50887"/>
    </source>
</evidence>
<dbReference type="AlphaFoldDB" id="A0A9X4MGQ8"/>
<dbReference type="Pfam" id="PF00989">
    <property type="entry name" value="PAS"/>
    <property type="match status" value="1"/>
</dbReference>
<feature type="domain" description="PAS" evidence="5">
    <location>
        <begin position="150"/>
        <end position="226"/>
    </location>
</feature>
<dbReference type="SUPFAM" id="SSF55785">
    <property type="entry name" value="PYP-like sensor domain (PAS domain)"/>
    <property type="match status" value="2"/>
</dbReference>
<gene>
    <name evidence="7" type="ORF">OLX77_09075</name>
</gene>
<dbReference type="GO" id="GO:0000160">
    <property type="term" value="P:phosphorelay signal transduction system"/>
    <property type="evidence" value="ECO:0007669"/>
    <property type="project" value="InterPro"/>
</dbReference>
<dbReference type="InterPro" id="IPR000014">
    <property type="entry name" value="PAS"/>
</dbReference>
<dbReference type="Gene3D" id="3.30.70.270">
    <property type="match status" value="1"/>
</dbReference>
<dbReference type="InterPro" id="IPR013767">
    <property type="entry name" value="PAS_fold"/>
</dbReference>
<dbReference type="SMART" id="SM00267">
    <property type="entry name" value="GGDEF"/>
    <property type="match status" value="1"/>
</dbReference>
<dbReference type="PANTHER" id="PTHR44757:SF2">
    <property type="entry name" value="BIOFILM ARCHITECTURE MAINTENANCE PROTEIN MBAA"/>
    <property type="match status" value="1"/>
</dbReference>
<name>A0A9X4MGQ8_9BACT</name>
<dbReference type="Pfam" id="PF08448">
    <property type="entry name" value="PAS_4"/>
    <property type="match status" value="1"/>
</dbReference>
<dbReference type="InterPro" id="IPR011006">
    <property type="entry name" value="CheY-like_superfamily"/>
</dbReference>
<dbReference type="SMART" id="SM00091">
    <property type="entry name" value="PAS"/>
    <property type="match status" value="2"/>
</dbReference>
<dbReference type="InterPro" id="IPR043128">
    <property type="entry name" value="Rev_trsase/Diguanyl_cyclase"/>
</dbReference>
<dbReference type="InterPro" id="IPR001789">
    <property type="entry name" value="Sig_transdc_resp-reg_receiver"/>
</dbReference>
<dbReference type="SUPFAM" id="SSF55073">
    <property type="entry name" value="Nucleotide cyclase"/>
    <property type="match status" value="1"/>
</dbReference>
<dbReference type="PROSITE" id="PS50112">
    <property type="entry name" value="PAS"/>
    <property type="match status" value="1"/>
</dbReference>
<proteinExistence type="predicted"/>
<keyword evidence="2" id="KW-0418">Kinase</keyword>
<evidence type="ECO:0000259" key="4">
    <source>
        <dbReference type="PROSITE" id="PS50110"/>
    </source>
</evidence>
<feature type="domain" description="Response regulatory" evidence="4">
    <location>
        <begin position="4"/>
        <end position="119"/>
    </location>
</feature>
<keyword evidence="3" id="KW-0597">Phosphoprotein</keyword>
<dbReference type="SUPFAM" id="SSF55781">
    <property type="entry name" value="GAF domain-like"/>
    <property type="match status" value="1"/>
</dbReference>
<dbReference type="Gene3D" id="3.30.450.20">
    <property type="entry name" value="PAS domain"/>
    <property type="match status" value="2"/>
</dbReference>
<evidence type="ECO:0000256" key="1">
    <source>
        <dbReference type="ARBA" id="ARBA00022679"/>
    </source>
</evidence>
<feature type="domain" description="GGDEF" evidence="6">
    <location>
        <begin position="600"/>
        <end position="733"/>
    </location>
</feature>
<dbReference type="InterPro" id="IPR013656">
    <property type="entry name" value="PAS_4"/>
</dbReference>
<dbReference type="FunFam" id="3.30.70.270:FF:000001">
    <property type="entry name" value="Diguanylate cyclase domain protein"/>
    <property type="match status" value="1"/>
</dbReference>
<dbReference type="PANTHER" id="PTHR44757">
    <property type="entry name" value="DIGUANYLATE CYCLASE DGCP"/>
    <property type="match status" value="1"/>
</dbReference>
<dbReference type="CDD" id="cd17546">
    <property type="entry name" value="REC_hyHK_CKI1_RcsC-like"/>
    <property type="match status" value="1"/>
</dbReference>
<accession>A0A9X4MGQ8</accession>
<dbReference type="SUPFAM" id="SSF52172">
    <property type="entry name" value="CheY-like"/>
    <property type="match status" value="1"/>
</dbReference>
<reference evidence="7" key="2">
    <citation type="submission" date="2022-10" db="EMBL/GenBank/DDBJ databases">
        <authorList>
            <person name="Aronson H.S."/>
        </authorList>
    </citation>
    <scope>NUCLEOTIDE SEQUENCE</scope>
    <source>
        <strain evidence="7">RS19-109</strain>
    </source>
</reference>
<dbReference type="InterPro" id="IPR003018">
    <property type="entry name" value="GAF"/>
</dbReference>
<evidence type="ECO:0000256" key="3">
    <source>
        <dbReference type="PROSITE-ProRule" id="PRU00169"/>
    </source>
</evidence>
<dbReference type="Gene3D" id="3.40.50.2300">
    <property type="match status" value="1"/>
</dbReference>